<sequence length="870" mass="97850">MSKLNPHIAPPAFASRLLRWFCHSDFHEELAGDLEENFLKNTEIYGLKKAKRKYTIEVLGLLRPSVIKKVRLFNYQNNTAMFKNYTLVAFRNLSRNRLFSAINILGLAMSMAVALLAIVFVTEIYSFDEFHKNKDRIYRVNNIVIKPDGELSVPYASTSLLAAQKIREQVPGIEKVASFFKGFYGDLKTENETYSIEGYFASKEFFEVFTFPMVQGNPETALTEPYSLVLTESTAIKMFNSTDVLGKTLLRRKTPYTITAVVKDPPRNSHLRFDVLGAQSTLASETRNSVLTDWNSMWSSYAYLLVSENRNLEQIQASIDQIAKEENAKSQSLNAKLRIERMSDIFPGEDRWNEVGTVMPNQRLSAMIILALIVIFSACFNYANLSIARSLKRAKEIGVRKVVGAKQGQIFTQFITESILVSLISLILAFFLFRLIRPEFLSLDFYISRTTTLELTTSTYFYFFLFTVLIGFLAGCIPALVMTNFKPISIMKGIANMKVSEGINIRKILIGIQFVLSMGFAILVTLTYKQYQFALNFDLGYETEAILNVELQGNDFDIVKSAFIQIPEIEGISGSAFMPSTGSTNSDHAKIESKADSVVVYSIRINEDYIQNLKHEILAGGPINDDLQKKQMIVNEAFLKQFELGSPIDAIGQIVDYYNENREIVGVIEDFHYGTIYNDIQPFAFIQSEGYLNYTNLKIRSKDMNSTMAKIANAWNSIDSNHDLQASFFDEDIERTYKDLSSSMKTYGLLSIVAISISILGLLGMAVYTAEARLKELTIRKVLGASVQSLVSLLSKNFVIIFIVSAAVAIPTSYYLFKNTIAQNMEYTINIGFWELGSGAILVITTALLTISSQAIKAAKANPSESLRSE</sequence>
<accession>A0A150XCU5</accession>
<feature type="transmembrane region" description="Helical" evidence="6">
    <location>
        <begin position="747"/>
        <end position="770"/>
    </location>
</feature>
<evidence type="ECO:0000256" key="3">
    <source>
        <dbReference type="ARBA" id="ARBA00022692"/>
    </source>
</evidence>
<dbReference type="RefSeq" id="WP_068415721.1">
    <property type="nucleotide sequence ID" value="NZ_LRDB01000023.1"/>
</dbReference>
<keyword evidence="3 6" id="KW-0812">Transmembrane</keyword>
<feature type="transmembrane region" description="Helical" evidence="6">
    <location>
        <begin position="508"/>
        <end position="528"/>
    </location>
</feature>
<feature type="domain" description="MacB-like periplasmic core" evidence="8">
    <location>
        <begin position="100"/>
        <end position="321"/>
    </location>
</feature>
<dbReference type="Pfam" id="PF12704">
    <property type="entry name" value="MacB_PCD"/>
    <property type="match status" value="1"/>
</dbReference>
<evidence type="ECO:0000256" key="5">
    <source>
        <dbReference type="ARBA" id="ARBA00023136"/>
    </source>
</evidence>
<comment type="subcellular location">
    <subcellularLocation>
        <location evidence="1">Cell membrane</location>
        <topology evidence="1">Multi-pass membrane protein</topology>
    </subcellularLocation>
</comment>
<feature type="transmembrane region" description="Helical" evidence="6">
    <location>
        <begin position="414"/>
        <end position="436"/>
    </location>
</feature>
<proteinExistence type="predicted"/>
<evidence type="ECO:0000256" key="2">
    <source>
        <dbReference type="ARBA" id="ARBA00022475"/>
    </source>
</evidence>
<dbReference type="InterPro" id="IPR047699">
    <property type="entry name" value="Permease_put_prefix"/>
</dbReference>
<dbReference type="PANTHER" id="PTHR30572:SF18">
    <property type="entry name" value="ABC-TYPE MACROLIDE FAMILY EXPORT SYSTEM PERMEASE COMPONENT 2"/>
    <property type="match status" value="1"/>
</dbReference>
<feature type="transmembrane region" description="Helical" evidence="6">
    <location>
        <begin position="364"/>
        <end position="383"/>
    </location>
</feature>
<evidence type="ECO:0000259" key="8">
    <source>
        <dbReference type="Pfam" id="PF12704"/>
    </source>
</evidence>
<evidence type="ECO:0000259" key="7">
    <source>
        <dbReference type="Pfam" id="PF02687"/>
    </source>
</evidence>
<dbReference type="AlphaFoldDB" id="A0A150XCU5"/>
<evidence type="ECO:0000313" key="9">
    <source>
        <dbReference type="EMBL" id="KYG76543.1"/>
    </source>
</evidence>
<evidence type="ECO:0000313" key="10">
    <source>
        <dbReference type="Proteomes" id="UP000075615"/>
    </source>
</evidence>
<dbReference type="InterPro" id="IPR050250">
    <property type="entry name" value="Macrolide_Exporter_MacB"/>
</dbReference>
<feature type="domain" description="ABC3 transporter permease C-terminal" evidence="7">
    <location>
        <begin position="368"/>
        <end position="486"/>
    </location>
</feature>
<dbReference type="InterPro" id="IPR003838">
    <property type="entry name" value="ABC3_permease_C"/>
</dbReference>
<keyword evidence="4 6" id="KW-1133">Transmembrane helix</keyword>
<feature type="transmembrane region" description="Helical" evidence="6">
    <location>
        <begin position="829"/>
        <end position="851"/>
    </location>
</feature>
<evidence type="ECO:0008006" key="11">
    <source>
        <dbReference type="Google" id="ProtNLM"/>
    </source>
</evidence>
<name>A0A150XCU5_9BACT</name>
<comment type="caution">
    <text evidence="9">The sequence shown here is derived from an EMBL/GenBank/DDBJ whole genome shotgun (WGS) entry which is preliminary data.</text>
</comment>
<gene>
    <name evidence="9" type="ORF">AWN68_05795</name>
</gene>
<feature type="transmembrane region" description="Helical" evidence="6">
    <location>
        <begin position="460"/>
        <end position="482"/>
    </location>
</feature>
<dbReference type="OrthoDB" id="5933722at2"/>
<evidence type="ECO:0000256" key="1">
    <source>
        <dbReference type="ARBA" id="ARBA00004651"/>
    </source>
</evidence>
<dbReference type="InterPro" id="IPR025857">
    <property type="entry name" value="MacB_PCD"/>
</dbReference>
<feature type="domain" description="ABC3 transporter permease C-terminal" evidence="7">
    <location>
        <begin position="749"/>
        <end position="863"/>
    </location>
</feature>
<evidence type="ECO:0000256" key="6">
    <source>
        <dbReference type="SAM" id="Phobius"/>
    </source>
</evidence>
<dbReference type="PANTHER" id="PTHR30572">
    <property type="entry name" value="MEMBRANE COMPONENT OF TRANSPORTER-RELATED"/>
    <property type="match status" value="1"/>
</dbReference>
<dbReference type="EMBL" id="LRDB01000023">
    <property type="protein sequence ID" value="KYG76543.1"/>
    <property type="molecule type" value="Genomic_DNA"/>
</dbReference>
<keyword evidence="2" id="KW-1003">Cell membrane</keyword>
<dbReference type="Proteomes" id="UP000075615">
    <property type="component" value="Unassembled WGS sequence"/>
</dbReference>
<organism evidence="9 10">
    <name type="scientific">Roseivirga echinicomitans</name>
    <dbReference type="NCBI Taxonomy" id="296218"/>
    <lineage>
        <taxon>Bacteria</taxon>
        <taxon>Pseudomonadati</taxon>
        <taxon>Bacteroidota</taxon>
        <taxon>Cytophagia</taxon>
        <taxon>Cytophagales</taxon>
        <taxon>Roseivirgaceae</taxon>
        <taxon>Roseivirga</taxon>
    </lineage>
</organism>
<keyword evidence="10" id="KW-1185">Reference proteome</keyword>
<protein>
    <recommendedName>
        <fullName evidence="11">ABC transporter permease</fullName>
    </recommendedName>
</protein>
<dbReference type="Pfam" id="PF02687">
    <property type="entry name" value="FtsX"/>
    <property type="match status" value="2"/>
</dbReference>
<dbReference type="NCBIfam" id="NF038404">
    <property type="entry name" value="perm_prefix_2"/>
    <property type="match status" value="1"/>
</dbReference>
<dbReference type="STRING" id="296218.AWN68_05795"/>
<keyword evidence="5 6" id="KW-0472">Membrane</keyword>
<reference evidence="9 10" key="1">
    <citation type="submission" date="2016-01" db="EMBL/GenBank/DDBJ databases">
        <title>Genome sequencing of Roseivirga echinicomitans KMM 6058.</title>
        <authorList>
            <person name="Selvaratnam C."/>
            <person name="Thevarajoo S."/>
            <person name="Goh K.M."/>
            <person name="Ee R."/>
            <person name="Chan K.-G."/>
            <person name="Chong C.S."/>
        </authorList>
    </citation>
    <scope>NUCLEOTIDE SEQUENCE [LARGE SCALE GENOMIC DNA]</scope>
    <source>
        <strain evidence="9 10">KMM 6058</strain>
    </source>
</reference>
<dbReference type="GO" id="GO:0022857">
    <property type="term" value="F:transmembrane transporter activity"/>
    <property type="evidence" value="ECO:0007669"/>
    <property type="project" value="TreeGrafter"/>
</dbReference>
<feature type="transmembrane region" description="Helical" evidence="6">
    <location>
        <begin position="98"/>
        <end position="121"/>
    </location>
</feature>
<feature type="transmembrane region" description="Helical" evidence="6">
    <location>
        <begin position="798"/>
        <end position="817"/>
    </location>
</feature>
<evidence type="ECO:0000256" key="4">
    <source>
        <dbReference type="ARBA" id="ARBA00022989"/>
    </source>
</evidence>
<dbReference type="GO" id="GO:0005886">
    <property type="term" value="C:plasma membrane"/>
    <property type="evidence" value="ECO:0007669"/>
    <property type="project" value="UniProtKB-SubCell"/>
</dbReference>